<evidence type="ECO:0000313" key="1">
    <source>
        <dbReference type="EMBL" id="SDB45655.1"/>
    </source>
</evidence>
<protein>
    <submittedName>
        <fullName evidence="1">Uncharacterized protein</fullName>
    </submittedName>
</protein>
<name>A0A1G6DLF6_9HYPH</name>
<gene>
    <name evidence="1" type="ORF">SAMN02982931_03536</name>
</gene>
<dbReference type="EMBL" id="FMXQ01000007">
    <property type="protein sequence ID" value="SDB45655.1"/>
    <property type="molecule type" value="Genomic_DNA"/>
</dbReference>
<evidence type="ECO:0000313" key="2">
    <source>
        <dbReference type="Proteomes" id="UP000199071"/>
    </source>
</evidence>
<organism evidence="1 2">
    <name type="scientific">Bauldia litoralis</name>
    <dbReference type="NCBI Taxonomy" id="665467"/>
    <lineage>
        <taxon>Bacteria</taxon>
        <taxon>Pseudomonadati</taxon>
        <taxon>Pseudomonadota</taxon>
        <taxon>Alphaproteobacteria</taxon>
        <taxon>Hyphomicrobiales</taxon>
        <taxon>Kaistiaceae</taxon>
        <taxon>Bauldia</taxon>
    </lineage>
</organism>
<sequence>MVSAEKIRWRRIRVVVGLAIALVLAAYPAFFASTTHGAAQAFGMVEVTDAGSAASGHTGHIAGVRGDCQTAADSHSGMDGPFSLDNDGCCADSCAPSMAVLVAAAECSSLLPEQYATPADPAALLGACLLPIRPPQ</sequence>
<dbReference type="Proteomes" id="UP000199071">
    <property type="component" value="Unassembled WGS sequence"/>
</dbReference>
<proteinExistence type="predicted"/>
<dbReference type="AlphaFoldDB" id="A0A1G6DLF6"/>
<accession>A0A1G6DLF6</accession>
<reference evidence="1 2" key="1">
    <citation type="submission" date="2016-10" db="EMBL/GenBank/DDBJ databases">
        <authorList>
            <person name="de Groot N.N."/>
        </authorList>
    </citation>
    <scope>NUCLEOTIDE SEQUENCE [LARGE SCALE GENOMIC DNA]</scope>
    <source>
        <strain evidence="1 2">ATCC 35022</strain>
    </source>
</reference>
<keyword evidence="2" id="KW-1185">Reference proteome</keyword>